<dbReference type="AlphaFoldDB" id="A0A1X0DBV1"/>
<evidence type="ECO:0008006" key="4">
    <source>
        <dbReference type="Google" id="ProtNLM"/>
    </source>
</evidence>
<evidence type="ECO:0000256" key="1">
    <source>
        <dbReference type="SAM" id="MobiDB-lite"/>
    </source>
</evidence>
<accession>A0A1X0DBV1</accession>
<gene>
    <name evidence="2" type="ORF">BST23_00975</name>
</gene>
<dbReference type="Proteomes" id="UP000192772">
    <property type="component" value="Unassembled WGS sequence"/>
</dbReference>
<organism evidence="2 3">
    <name type="scientific">Mycolicibacterium elephantis</name>
    <dbReference type="NCBI Taxonomy" id="81858"/>
    <lineage>
        <taxon>Bacteria</taxon>
        <taxon>Bacillati</taxon>
        <taxon>Actinomycetota</taxon>
        <taxon>Actinomycetes</taxon>
        <taxon>Mycobacteriales</taxon>
        <taxon>Mycobacteriaceae</taxon>
        <taxon>Mycolicibacterium</taxon>
    </lineage>
</organism>
<protein>
    <recommendedName>
        <fullName evidence="4">Diacylglycerol O-acyltransferase</fullName>
    </recommendedName>
</protein>
<comment type="caution">
    <text evidence="2">The sequence shown here is derived from an EMBL/GenBank/DDBJ whole genome shotgun (WGS) entry which is preliminary data.</text>
</comment>
<reference evidence="2 3" key="1">
    <citation type="submission" date="2017-02" db="EMBL/GenBank/DDBJ databases">
        <title>The new phylogeny of genus Mycobacterium.</title>
        <authorList>
            <person name="Tortoli E."/>
            <person name="Trovato A."/>
            <person name="Cirillo D.M."/>
        </authorList>
    </citation>
    <scope>NUCLEOTIDE SEQUENCE [LARGE SCALE GENOMIC DNA]</scope>
    <source>
        <strain evidence="2 3">FI-09383</strain>
    </source>
</reference>
<sequence length="468" mass="50814">MAIQTNPRWQRLRRRAAKTEGAQENQLTFMDQAGFQLLRATGRGQLMQMLWIYEHPVDYEGLRRFHRNFGYGLAGRRIERSVLPFGRHRWVSSLGPVADLDIAEPRPRSEVSDWFDERAQVPVDPEWGPGWHMGVLPMTDGSTAVTLVGSHHLADGVAALLSVVEAVHGARRDLGYPPPRSRKRFRAAVTDLGQTVRGVPEAARTTVNAAKLGLQSRGEAAVPTTPTPSATGWPDPEARVVVPAVTALVDLAQWDTRAESLNGTSYSLVAGVAARLGERMGRKRADGKVTLVMALNGRTGLEDTRANAMLFASADIDPAPVTTDLDDARSTVRQALQTARDEPDPTLQLLPLVPFVPRRALKRVVEQFLGSGAELPVSCSNLGDVHPSVACPDGTEAEYTMLRGVDQNVRRADLERAGGQLVVVAGRISGKIAIDIIGYQVGAENSKQRLRELAASTLAEFGLSGEII</sequence>
<dbReference type="RefSeq" id="WP_234811357.1">
    <property type="nucleotide sequence ID" value="NZ_MVHP01000001.1"/>
</dbReference>
<evidence type="ECO:0000313" key="3">
    <source>
        <dbReference type="Proteomes" id="UP000192772"/>
    </source>
</evidence>
<evidence type="ECO:0000313" key="2">
    <source>
        <dbReference type="EMBL" id="ORA69260.1"/>
    </source>
</evidence>
<dbReference type="EMBL" id="MVHP01000001">
    <property type="protein sequence ID" value="ORA69260.1"/>
    <property type="molecule type" value="Genomic_DNA"/>
</dbReference>
<name>A0A1X0DBV1_9MYCO</name>
<proteinExistence type="predicted"/>
<feature type="region of interest" description="Disordered" evidence="1">
    <location>
        <begin position="216"/>
        <end position="235"/>
    </location>
</feature>
<dbReference type="STRING" id="81858.BST23_00975"/>